<protein>
    <submittedName>
        <fullName evidence="1">Uncharacterized protein</fullName>
    </submittedName>
</protein>
<proteinExistence type="predicted"/>
<name>X6N043_RETFI</name>
<dbReference type="Proteomes" id="UP000023152">
    <property type="component" value="Unassembled WGS sequence"/>
</dbReference>
<dbReference type="AlphaFoldDB" id="X6N043"/>
<accession>X6N043</accession>
<reference evidence="1 2" key="1">
    <citation type="journal article" date="2013" name="Curr. Biol.">
        <title>The Genome of the Foraminiferan Reticulomyxa filosa.</title>
        <authorList>
            <person name="Glockner G."/>
            <person name="Hulsmann N."/>
            <person name="Schleicher M."/>
            <person name="Noegel A.A."/>
            <person name="Eichinger L."/>
            <person name="Gallinger C."/>
            <person name="Pawlowski J."/>
            <person name="Sierra R."/>
            <person name="Euteneuer U."/>
            <person name="Pillet L."/>
            <person name="Moustafa A."/>
            <person name="Platzer M."/>
            <person name="Groth M."/>
            <person name="Szafranski K."/>
            <person name="Schliwa M."/>
        </authorList>
    </citation>
    <scope>NUCLEOTIDE SEQUENCE [LARGE SCALE GENOMIC DNA]</scope>
</reference>
<gene>
    <name evidence="1" type="ORF">RFI_18562</name>
</gene>
<sequence length="96" mass="11737">MNHLYFHLWKRKIEKNEEDITLYAIPSIPIYFGFGKYMPLKFHTNRWKCHLLHHQKDLGCVYKEYKAGHWVMTDCAQEFTQDIQKWIATVNKYKQT</sequence>
<dbReference type="EMBL" id="ASPP01014541">
    <property type="protein sequence ID" value="ETO18692.1"/>
    <property type="molecule type" value="Genomic_DNA"/>
</dbReference>
<evidence type="ECO:0000313" key="2">
    <source>
        <dbReference type="Proteomes" id="UP000023152"/>
    </source>
</evidence>
<organism evidence="1 2">
    <name type="scientific">Reticulomyxa filosa</name>
    <dbReference type="NCBI Taxonomy" id="46433"/>
    <lineage>
        <taxon>Eukaryota</taxon>
        <taxon>Sar</taxon>
        <taxon>Rhizaria</taxon>
        <taxon>Retaria</taxon>
        <taxon>Foraminifera</taxon>
        <taxon>Monothalamids</taxon>
        <taxon>Reticulomyxidae</taxon>
        <taxon>Reticulomyxa</taxon>
    </lineage>
</organism>
<keyword evidence="2" id="KW-1185">Reference proteome</keyword>
<comment type="caution">
    <text evidence="1">The sequence shown here is derived from an EMBL/GenBank/DDBJ whole genome shotgun (WGS) entry which is preliminary data.</text>
</comment>
<evidence type="ECO:0000313" key="1">
    <source>
        <dbReference type="EMBL" id="ETO18692.1"/>
    </source>
</evidence>